<reference evidence="5" key="1">
    <citation type="submission" date="2020-04" db="EMBL/GenBank/DDBJ databases">
        <authorList>
            <person name="Alioto T."/>
            <person name="Alioto T."/>
            <person name="Gomez Garrido J."/>
        </authorList>
    </citation>
    <scope>NUCLEOTIDE SEQUENCE</scope>
    <source>
        <strain evidence="5">A484AB</strain>
    </source>
</reference>
<dbReference type="GO" id="GO:0005778">
    <property type="term" value="C:peroxisomal membrane"/>
    <property type="evidence" value="ECO:0007669"/>
    <property type="project" value="UniProtKB-SubCell"/>
</dbReference>
<dbReference type="PANTHER" id="PTHR13299:SF0">
    <property type="entry name" value="PEROXISOMAL MEMBRANE PROTEIN PEX16"/>
    <property type="match status" value="1"/>
</dbReference>
<comment type="similarity">
    <text evidence="1 3">Belongs to the peroxin-16 family.</text>
</comment>
<evidence type="ECO:0000313" key="5">
    <source>
        <dbReference type="EMBL" id="CAB3977473.1"/>
    </source>
</evidence>
<dbReference type="InterPro" id="IPR013919">
    <property type="entry name" value="Pex16"/>
</dbReference>
<evidence type="ECO:0000256" key="2">
    <source>
        <dbReference type="ARBA" id="ARBA00018577"/>
    </source>
</evidence>
<dbReference type="OrthoDB" id="2021143at2759"/>
<comment type="subcellular location">
    <subcellularLocation>
        <location evidence="3">Peroxisome membrane</location>
    </subcellularLocation>
</comment>
<keyword evidence="3" id="KW-0576">Peroxisome</keyword>
<evidence type="ECO:0000313" key="6">
    <source>
        <dbReference type="Proteomes" id="UP001152795"/>
    </source>
</evidence>
<evidence type="ECO:0000256" key="4">
    <source>
        <dbReference type="SAM" id="MobiDB-lite"/>
    </source>
</evidence>
<dbReference type="EMBL" id="CACRXK020000050">
    <property type="protein sequence ID" value="CAB3977473.1"/>
    <property type="molecule type" value="Genomic_DNA"/>
</dbReference>
<sequence>MADYTSFRNILRNAPENAMKIFQMQFQKVWDMYAGMLLNDPAISTRLEALLRVSSYVIPGRFVASKELGELLYGLSNLLALLHDYIFRCNLTLPSYPGAEDEKRLLLYLSVIESVEVFLEMAAQRLWGEMGKWLIVVVIQFSKVAIRLLLLCKNRPKLQKYPLIPLLNRQLVFQATRNKDMQDRKDAQNSKQDEEENMNDTDTMSEEQHVWQGKRSGRFVRSLSSTPPNGFRSWKLPEFPTTSENPTILNQKQFFAELLYVIRPLLHLPSMFAFGEQSWKPWLLSCFADVASLSLHTQYNPRLTALEKTEISRRFVLMLFYLLRSPFYDQHTKGKILIVLNGLADNVPFVSVIIRPLLEYLPSWQRTYFYNWCN</sequence>
<accession>A0A6S7FL16</accession>
<gene>
    <name evidence="5" type="ORF">PACLA_8A066639</name>
</gene>
<proteinExistence type="inferred from homology"/>
<evidence type="ECO:0000256" key="1">
    <source>
        <dbReference type="ARBA" id="ARBA00009505"/>
    </source>
</evidence>
<feature type="compositionally biased region" description="Acidic residues" evidence="4">
    <location>
        <begin position="193"/>
        <end position="205"/>
    </location>
</feature>
<feature type="compositionally biased region" description="Basic and acidic residues" evidence="4">
    <location>
        <begin position="178"/>
        <end position="192"/>
    </location>
</feature>
<dbReference type="PANTHER" id="PTHR13299">
    <property type="entry name" value="PEROXISOMAL MEMBRANE PROTEIN PEX16"/>
    <property type="match status" value="1"/>
</dbReference>
<feature type="region of interest" description="Disordered" evidence="4">
    <location>
        <begin position="178"/>
        <end position="207"/>
    </location>
</feature>
<organism evidence="5 6">
    <name type="scientific">Paramuricea clavata</name>
    <name type="common">Red gorgonian</name>
    <name type="synonym">Violescent sea-whip</name>
    <dbReference type="NCBI Taxonomy" id="317549"/>
    <lineage>
        <taxon>Eukaryota</taxon>
        <taxon>Metazoa</taxon>
        <taxon>Cnidaria</taxon>
        <taxon>Anthozoa</taxon>
        <taxon>Octocorallia</taxon>
        <taxon>Malacalcyonacea</taxon>
        <taxon>Plexauridae</taxon>
        <taxon>Paramuricea</taxon>
    </lineage>
</organism>
<dbReference type="GO" id="GO:0007031">
    <property type="term" value="P:peroxisome organization"/>
    <property type="evidence" value="ECO:0007669"/>
    <property type="project" value="UniProtKB-KW"/>
</dbReference>
<dbReference type="AlphaFoldDB" id="A0A6S7FL16"/>
<dbReference type="Proteomes" id="UP001152795">
    <property type="component" value="Unassembled WGS sequence"/>
</dbReference>
<keyword evidence="6" id="KW-1185">Reference proteome</keyword>
<name>A0A6S7FL16_PARCT</name>
<protein>
    <recommendedName>
        <fullName evidence="2 3">Peroxisomal membrane protein PEX16</fullName>
    </recommendedName>
</protein>
<keyword evidence="3" id="KW-0962">Peroxisome biogenesis</keyword>
<dbReference type="Pfam" id="PF08610">
    <property type="entry name" value="Pex16"/>
    <property type="match status" value="1"/>
</dbReference>
<comment type="caution">
    <text evidence="5">The sequence shown here is derived from an EMBL/GenBank/DDBJ whole genome shotgun (WGS) entry which is preliminary data.</text>
</comment>
<evidence type="ECO:0000256" key="3">
    <source>
        <dbReference type="RuleBase" id="RU365003"/>
    </source>
</evidence>